<gene>
    <name evidence="1" type="ORF">FIBSPDRAFT_199031</name>
</gene>
<organism evidence="1">
    <name type="scientific">Athelia psychrophila</name>
    <dbReference type="NCBI Taxonomy" id="1759441"/>
    <lineage>
        <taxon>Eukaryota</taxon>
        <taxon>Fungi</taxon>
        <taxon>Dikarya</taxon>
        <taxon>Basidiomycota</taxon>
        <taxon>Agaricomycotina</taxon>
        <taxon>Agaricomycetes</taxon>
        <taxon>Agaricomycetidae</taxon>
        <taxon>Atheliales</taxon>
        <taxon>Atheliaceae</taxon>
        <taxon>Athelia</taxon>
    </lineage>
</organism>
<reference evidence="1" key="1">
    <citation type="journal article" date="2016" name="Mol. Biol. Evol.">
        <title>Comparative Genomics of Early-Diverging Mushroom-Forming Fungi Provides Insights into the Origins of Lignocellulose Decay Capabilities.</title>
        <authorList>
            <person name="Nagy L.G."/>
            <person name="Riley R."/>
            <person name="Tritt A."/>
            <person name="Adam C."/>
            <person name="Daum C."/>
            <person name="Floudas D."/>
            <person name="Sun H."/>
            <person name="Yadav J.S."/>
            <person name="Pangilinan J."/>
            <person name="Larsson K.H."/>
            <person name="Matsuura K."/>
            <person name="Barry K."/>
            <person name="Labutti K."/>
            <person name="Kuo R."/>
            <person name="Ohm R.A."/>
            <person name="Bhattacharya S.S."/>
            <person name="Shirouzu T."/>
            <person name="Yoshinaga Y."/>
            <person name="Martin F.M."/>
            <person name="Grigoriev I.V."/>
            <person name="Hibbett D.S."/>
        </authorList>
    </citation>
    <scope>NUCLEOTIDE SEQUENCE [LARGE SCALE GENOMIC DNA]</scope>
    <source>
        <strain evidence="1">CBS 109695</strain>
    </source>
</reference>
<dbReference type="EMBL" id="KV417673">
    <property type="protein sequence ID" value="KZP10788.1"/>
    <property type="molecule type" value="Genomic_DNA"/>
</dbReference>
<dbReference type="AlphaFoldDB" id="A0A165ZPG6"/>
<accession>A0A165ZPG6</accession>
<name>A0A165ZPG6_9AGAM</name>
<proteinExistence type="predicted"/>
<sequence length="89" mass="10109">MHATLLVRHNPPSASVAAGGYLQSLNLRHAYIIVSAPSPLHHPHVRQQMPCDEINTLSSLDESQQQKHFQLTEVELGYQRMQGRNQMRL</sequence>
<evidence type="ECO:0000313" key="1">
    <source>
        <dbReference type="EMBL" id="KZP10788.1"/>
    </source>
</evidence>
<protein>
    <submittedName>
        <fullName evidence="1">Uncharacterized protein</fullName>
    </submittedName>
</protein>